<proteinExistence type="predicted"/>
<protein>
    <submittedName>
        <fullName evidence="2">Uncharacterized protein</fullName>
    </submittedName>
</protein>
<organism evidence="2">
    <name type="scientific">bioreactor metagenome</name>
    <dbReference type="NCBI Taxonomy" id="1076179"/>
    <lineage>
        <taxon>unclassified sequences</taxon>
        <taxon>metagenomes</taxon>
        <taxon>ecological metagenomes</taxon>
    </lineage>
</organism>
<sequence length="397" mass="47226">MKRIYTSLSVVLMTMLLINQPKAQNNYNDDRSYRYDVSDYLDLEAVASVFAKSRTIDDFENKLNDYRNQVSNLDLNNDGYVDYLRLLKQYDRNAHVILIQAVLGNNYYQDVATVVIGRDVYNRDYIQIIGDPYLYGNDYILEPVFHKRPRILNSLWNRPQVVYVSNYYWGYYPTHYRLRPILPIHHYFNHLSVFVDVHHRYYYTTSLRFPVYVDVIRHHRRNDYWRDHSDRRFENRNRQYRNKGQFEYNQERRKPDVRERKSTYSENDRRQANPGARVPQRDTRINPSERRPATPQRDVRVTPQRPAQQREIRVTPQRESTPSPSREVRTTPSREVKVSPPAKEVKVTPKVESKPSSSREVKVSTSSRDSKKSNEKSSSNTSRSDRNASSNSNSGRR</sequence>
<feature type="compositionally biased region" description="Basic and acidic residues" evidence="1">
    <location>
        <begin position="249"/>
        <end position="271"/>
    </location>
</feature>
<gene>
    <name evidence="2" type="ORF">SDC9_64532</name>
</gene>
<comment type="caution">
    <text evidence="2">The sequence shown here is derived from an EMBL/GenBank/DDBJ whole genome shotgun (WGS) entry which is preliminary data.</text>
</comment>
<accession>A0A644XPK2</accession>
<feature type="compositionally biased region" description="Basic and acidic residues" evidence="1">
    <location>
        <begin position="279"/>
        <end position="300"/>
    </location>
</feature>
<reference evidence="2" key="1">
    <citation type="submission" date="2019-08" db="EMBL/GenBank/DDBJ databases">
        <authorList>
            <person name="Kucharzyk K."/>
            <person name="Murdoch R.W."/>
            <person name="Higgins S."/>
            <person name="Loffler F."/>
        </authorList>
    </citation>
    <scope>NUCLEOTIDE SEQUENCE</scope>
</reference>
<feature type="region of interest" description="Disordered" evidence="1">
    <location>
        <begin position="236"/>
        <end position="397"/>
    </location>
</feature>
<evidence type="ECO:0000313" key="2">
    <source>
        <dbReference type="EMBL" id="MPM18126.1"/>
    </source>
</evidence>
<feature type="compositionally biased region" description="Basic and acidic residues" evidence="1">
    <location>
        <begin position="326"/>
        <end position="375"/>
    </location>
</feature>
<feature type="compositionally biased region" description="Low complexity" evidence="1">
    <location>
        <begin position="376"/>
        <end position="397"/>
    </location>
</feature>
<dbReference type="AlphaFoldDB" id="A0A644XPK2"/>
<name>A0A644XPK2_9ZZZZ</name>
<dbReference type="EMBL" id="VSSQ01002924">
    <property type="protein sequence ID" value="MPM18126.1"/>
    <property type="molecule type" value="Genomic_DNA"/>
</dbReference>
<evidence type="ECO:0000256" key="1">
    <source>
        <dbReference type="SAM" id="MobiDB-lite"/>
    </source>
</evidence>